<keyword evidence="6" id="KW-0472">Membrane</keyword>
<feature type="transmembrane region" description="Helical" evidence="6">
    <location>
        <begin position="64"/>
        <end position="82"/>
    </location>
</feature>
<gene>
    <name evidence="8" type="ORF">E2493_06015</name>
</gene>
<dbReference type="EC" id="2.7.13.3" evidence="2"/>
<keyword evidence="5" id="KW-0902">Two-component regulatory system</keyword>
<dbReference type="GO" id="GO:0000155">
    <property type="term" value="F:phosphorelay sensor kinase activity"/>
    <property type="evidence" value="ECO:0007669"/>
    <property type="project" value="InterPro"/>
</dbReference>
<comment type="catalytic activity">
    <reaction evidence="1">
        <text>ATP + protein L-histidine = ADP + protein N-phospho-L-histidine.</text>
        <dbReference type="EC" id="2.7.13.3"/>
    </reaction>
</comment>
<dbReference type="PROSITE" id="PS50109">
    <property type="entry name" value="HIS_KIN"/>
    <property type="match status" value="1"/>
</dbReference>
<feature type="transmembrane region" description="Helical" evidence="6">
    <location>
        <begin position="36"/>
        <end position="58"/>
    </location>
</feature>
<evidence type="ECO:0000313" key="8">
    <source>
        <dbReference type="EMBL" id="TFI59079.1"/>
    </source>
</evidence>
<organism evidence="8 9">
    <name type="scientific">Sphingomonas parva</name>
    <dbReference type="NCBI Taxonomy" id="2555898"/>
    <lineage>
        <taxon>Bacteria</taxon>
        <taxon>Pseudomonadati</taxon>
        <taxon>Pseudomonadota</taxon>
        <taxon>Alphaproteobacteria</taxon>
        <taxon>Sphingomonadales</taxon>
        <taxon>Sphingomonadaceae</taxon>
        <taxon>Sphingomonas</taxon>
    </lineage>
</organism>
<dbReference type="PANTHER" id="PTHR43711:SF26">
    <property type="entry name" value="SENSOR HISTIDINE KINASE RCSC"/>
    <property type="match status" value="1"/>
</dbReference>
<evidence type="ECO:0000256" key="4">
    <source>
        <dbReference type="ARBA" id="ARBA00022777"/>
    </source>
</evidence>
<dbReference type="EMBL" id="SPDV01000009">
    <property type="protein sequence ID" value="TFI59079.1"/>
    <property type="molecule type" value="Genomic_DNA"/>
</dbReference>
<dbReference type="SMART" id="SM00388">
    <property type="entry name" value="HisKA"/>
    <property type="match status" value="1"/>
</dbReference>
<protein>
    <recommendedName>
        <fullName evidence="2">histidine kinase</fullName>
        <ecNumber evidence="2">2.7.13.3</ecNumber>
    </recommendedName>
</protein>
<accession>A0A4Y8ZWJ7</accession>
<keyword evidence="9" id="KW-1185">Reference proteome</keyword>
<keyword evidence="4 8" id="KW-0418">Kinase</keyword>
<evidence type="ECO:0000256" key="3">
    <source>
        <dbReference type="ARBA" id="ARBA00022679"/>
    </source>
</evidence>
<evidence type="ECO:0000256" key="1">
    <source>
        <dbReference type="ARBA" id="ARBA00000085"/>
    </source>
</evidence>
<dbReference type="InterPro" id="IPR036097">
    <property type="entry name" value="HisK_dim/P_sf"/>
</dbReference>
<dbReference type="InterPro" id="IPR003661">
    <property type="entry name" value="HisK_dim/P_dom"/>
</dbReference>
<evidence type="ECO:0000256" key="5">
    <source>
        <dbReference type="ARBA" id="ARBA00023012"/>
    </source>
</evidence>
<feature type="transmembrane region" description="Helical" evidence="6">
    <location>
        <begin position="174"/>
        <end position="195"/>
    </location>
</feature>
<feature type="transmembrane region" description="Helical" evidence="6">
    <location>
        <begin position="89"/>
        <end position="112"/>
    </location>
</feature>
<dbReference type="Gene3D" id="3.30.565.10">
    <property type="entry name" value="Histidine kinase-like ATPase, C-terminal domain"/>
    <property type="match status" value="1"/>
</dbReference>
<keyword evidence="6" id="KW-0812">Transmembrane</keyword>
<feature type="transmembrane region" description="Helical" evidence="6">
    <location>
        <begin position="142"/>
        <end position="162"/>
    </location>
</feature>
<dbReference type="SUPFAM" id="SSF55874">
    <property type="entry name" value="ATPase domain of HSP90 chaperone/DNA topoisomerase II/histidine kinase"/>
    <property type="match status" value="1"/>
</dbReference>
<dbReference type="Pfam" id="PF00512">
    <property type="entry name" value="HisKA"/>
    <property type="match status" value="1"/>
</dbReference>
<proteinExistence type="predicted"/>
<evidence type="ECO:0000259" key="7">
    <source>
        <dbReference type="PROSITE" id="PS50109"/>
    </source>
</evidence>
<keyword evidence="6" id="KW-1133">Transmembrane helix</keyword>
<dbReference type="AlphaFoldDB" id="A0A4Y8ZWJ7"/>
<dbReference type="InterPro" id="IPR003594">
    <property type="entry name" value="HATPase_dom"/>
</dbReference>
<dbReference type="InterPro" id="IPR036890">
    <property type="entry name" value="HATPase_C_sf"/>
</dbReference>
<dbReference type="Pfam" id="PF02518">
    <property type="entry name" value="HATPase_c"/>
    <property type="match status" value="1"/>
</dbReference>
<dbReference type="PANTHER" id="PTHR43711">
    <property type="entry name" value="TWO-COMPONENT HISTIDINE KINASE"/>
    <property type="match status" value="1"/>
</dbReference>
<dbReference type="InterPro" id="IPR050736">
    <property type="entry name" value="Sensor_HK_Regulatory"/>
</dbReference>
<name>A0A4Y8ZWJ7_9SPHN</name>
<dbReference type="InterPro" id="IPR005467">
    <property type="entry name" value="His_kinase_dom"/>
</dbReference>
<comment type="caution">
    <text evidence="8">The sequence shown here is derived from an EMBL/GenBank/DDBJ whole genome shotgun (WGS) entry which is preliminary data.</text>
</comment>
<evidence type="ECO:0000256" key="6">
    <source>
        <dbReference type="SAM" id="Phobius"/>
    </source>
</evidence>
<evidence type="ECO:0000256" key="2">
    <source>
        <dbReference type="ARBA" id="ARBA00012438"/>
    </source>
</evidence>
<feature type="domain" description="Histidine kinase" evidence="7">
    <location>
        <begin position="238"/>
        <end position="457"/>
    </location>
</feature>
<dbReference type="CDD" id="cd00082">
    <property type="entry name" value="HisKA"/>
    <property type="match status" value="1"/>
</dbReference>
<feature type="transmembrane region" description="Helical" evidence="6">
    <location>
        <begin position="118"/>
        <end position="135"/>
    </location>
</feature>
<keyword evidence="3" id="KW-0808">Transferase</keyword>
<dbReference type="OrthoDB" id="9810730at2"/>
<dbReference type="Gene3D" id="1.10.287.130">
    <property type="match status" value="1"/>
</dbReference>
<dbReference type="RefSeq" id="WP_135084748.1">
    <property type="nucleotide sequence ID" value="NZ_SPDV01000009.1"/>
</dbReference>
<dbReference type="Proteomes" id="UP000298213">
    <property type="component" value="Unassembled WGS sequence"/>
</dbReference>
<reference evidence="8 9" key="1">
    <citation type="submission" date="2019-03" db="EMBL/GenBank/DDBJ databases">
        <title>Genome sequence of Sphingomonas sp. 17J27-24.</title>
        <authorList>
            <person name="Kim M."/>
            <person name="Maeng S."/>
            <person name="Sathiyaraj S."/>
        </authorList>
    </citation>
    <scope>NUCLEOTIDE SEQUENCE [LARGE SCALE GENOMIC DNA]</scope>
    <source>
        <strain evidence="8 9">17J27-24</strain>
    </source>
</reference>
<dbReference type="SUPFAM" id="SSF47384">
    <property type="entry name" value="Homodimeric domain of signal transducing histidine kinase"/>
    <property type="match status" value="1"/>
</dbReference>
<sequence length="467" mass="51277">MRAAERVSSRLDAFLDYFIPMEIRVRPDAHRRARMFMLSHVFGPFLGNVIPVYLYFVLGMEADYRLWIFAASITAFWVYGPLLKWTRAYDVLAFISVENLLFCILWACYAYGGVYSPFLPWVLITPTLAFLYFPSQGRVRDGLLLLITLNVGLFAALVLTGYPFPETDLEQFQVIGIISTISASVYVTMMSLYFARVLKEQQQFEREVGDLLATAENLRSLTAAAQQASLAKANFVASTSHELRTPLNAVIGYSQLLLDDAIDEGDDEIVQDLENIKGAGTHLLRLVNDILDYSKIDAGKMDVYPSRDDVRERIGEIARSVSADLAERGYTLECKLPESGTLMEIDWSALSKGLSHILVGAPSTGDGGTLHLDVHTGGSGTCVIRIIDPAGAADGRPLETLFDIFHDDRDASPTKYGGAGIGLALGQKFLSLVDGEIRTSHGPSGERIFTITVPVEARAAPVEAMAG</sequence>
<evidence type="ECO:0000313" key="9">
    <source>
        <dbReference type="Proteomes" id="UP000298213"/>
    </source>
</evidence>